<keyword evidence="2" id="KW-0288">FMN</keyword>
<name>A0A5R9JGB1_9PROT</name>
<keyword evidence="3" id="KW-0560">Oxidoreductase</keyword>
<accession>A0A5R9JGB1</accession>
<evidence type="ECO:0000256" key="1">
    <source>
        <dbReference type="ARBA" id="ARBA00022630"/>
    </source>
</evidence>
<dbReference type="CDD" id="cd01094">
    <property type="entry name" value="Alkanesulfonate_monoxygenase"/>
    <property type="match status" value="1"/>
</dbReference>
<dbReference type="Gene3D" id="3.20.20.30">
    <property type="entry name" value="Luciferase-like domain"/>
    <property type="match status" value="1"/>
</dbReference>
<dbReference type="InterPro" id="IPR036661">
    <property type="entry name" value="Luciferase-like_sf"/>
</dbReference>
<evidence type="ECO:0000256" key="2">
    <source>
        <dbReference type="ARBA" id="ARBA00022643"/>
    </source>
</evidence>
<evidence type="ECO:0000259" key="5">
    <source>
        <dbReference type="Pfam" id="PF00296"/>
    </source>
</evidence>
<protein>
    <submittedName>
        <fullName evidence="6">LLM class flavin-dependent oxidoreductase</fullName>
    </submittedName>
</protein>
<dbReference type="InterPro" id="IPR050172">
    <property type="entry name" value="SsuD_RutA_monooxygenase"/>
</dbReference>
<evidence type="ECO:0000256" key="4">
    <source>
        <dbReference type="ARBA" id="ARBA00023033"/>
    </source>
</evidence>
<dbReference type="GO" id="GO:0046306">
    <property type="term" value="P:alkanesulfonate catabolic process"/>
    <property type="evidence" value="ECO:0007669"/>
    <property type="project" value="TreeGrafter"/>
</dbReference>
<dbReference type="AlphaFoldDB" id="A0A5R9JGB1"/>
<sequence>MLPQPTAFGLPSDTGGKDFGIFMPIANGGWILSSTTPPIDGSYEYNRQAALLAEEIGLDFLMSMAKFRGYGGRTQHWRCALDSLVLMSALAAQTSRVRIWTTFHTLLQNPAVAAKMIATLDQVSHGRAGLNVVPGAYKGEFAQMGAWPDDIGHDDRYDLATEWLQAIKRLWSEPSVTAHGRYFTLEDCHSDPKPVQVPRPFIVAAGMSERGVRFAVEETDAIFVGGRDDAEVLAVSRGAKRLALQAGRRLRTYAMMILIIEDTDAAGEATVAHFRSGFDEEAFHGMMRSYGMIDAEIGCENAFTARARTGITAPYIAGSPETVIGRMSTLIEQCDLDGMMLVFPDYQAGLRRFGSELLPELRARFRSRP</sequence>
<keyword evidence="7" id="KW-1185">Reference proteome</keyword>
<comment type="caution">
    <text evidence="6">The sequence shown here is derived from an EMBL/GenBank/DDBJ whole genome shotgun (WGS) entry which is preliminary data.</text>
</comment>
<proteinExistence type="predicted"/>
<keyword evidence="1" id="KW-0285">Flavoprotein</keyword>
<evidence type="ECO:0000256" key="3">
    <source>
        <dbReference type="ARBA" id="ARBA00023002"/>
    </source>
</evidence>
<dbReference type="OrthoDB" id="9814695at2"/>
<organism evidence="6 7">
    <name type="scientific">Lichenicoccus roseus</name>
    <dbReference type="NCBI Taxonomy" id="2683649"/>
    <lineage>
        <taxon>Bacteria</taxon>
        <taxon>Pseudomonadati</taxon>
        <taxon>Pseudomonadota</taxon>
        <taxon>Alphaproteobacteria</taxon>
        <taxon>Acetobacterales</taxon>
        <taxon>Acetobacteraceae</taxon>
        <taxon>Lichenicoccus</taxon>
    </lineage>
</organism>
<evidence type="ECO:0000313" key="6">
    <source>
        <dbReference type="EMBL" id="TLU74711.1"/>
    </source>
</evidence>
<dbReference type="SUPFAM" id="SSF51679">
    <property type="entry name" value="Bacterial luciferase-like"/>
    <property type="match status" value="1"/>
</dbReference>
<dbReference type="EMBL" id="VCDI01000001">
    <property type="protein sequence ID" value="TLU74711.1"/>
    <property type="molecule type" value="Genomic_DNA"/>
</dbReference>
<dbReference type="InterPro" id="IPR011251">
    <property type="entry name" value="Luciferase-like_dom"/>
</dbReference>
<reference evidence="6 7" key="1">
    <citation type="submission" date="2019-05" db="EMBL/GenBank/DDBJ databases">
        <authorList>
            <person name="Pankratov T."/>
            <person name="Grouzdev D."/>
        </authorList>
    </citation>
    <scope>NUCLEOTIDE SEQUENCE [LARGE SCALE GENOMIC DNA]</scope>
    <source>
        <strain evidence="6 7">KEBCLARHB70R</strain>
    </source>
</reference>
<dbReference type="Proteomes" id="UP000305654">
    <property type="component" value="Unassembled WGS sequence"/>
</dbReference>
<gene>
    <name evidence="6" type="ORF">FE263_05125</name>
</gene>
<dbReference type="PANTHER" id="PTHR42847">
    <property type="entry name" value="ALKANESULFONATE MONOOXYGENASE"/>
    <property type="match status" value="1"/>
</dbReference>
<dbReference type="Pfam" id="PF00296">
    <property type="entry name" value="Bac_luciferase"/>
    <property type="match status" value="1"/>
</dbReference>
<evidence type="ECO:0000313" key="7">
    <source>
        <dbReference type="Proteomes" id="UP000305654"/>
    </source>
</evidence>
<dbReference type="GO" id="GO:0008726">
    <property type="term" value="F:alkanesulfonate monooxygenase activity"/>
    <property type="evidence" value="ECO:0007669"/>
    <property type="project" value="TreeGrafter"/>
</dbReference>
<keyword evidence="4" id="KW-0503">Monooxygenase</keyword>
<feature type="domain" description="Luciferase-like" evidence="5">
    <location>
        <begin position="19"/>
        <end position="330"/>
    </location>
</feature>
<dbReference type="PANTHER" id="PTHR42847:SF4">
    <property type="entry name" value="ALKANESULFONATE MONOOXYGENASE-RELATED"/>
    <property type="match status" value="1"/>
</dbReference>